<dbReference type="SUPFAM" id="SSF51445">
    <property type="entry name" value="(Trans)glycosidases"/>
    <property type="match status" value="1"/>
</dbReference>
<gene>
    <name evidence="5" type="primary">BAM1_6</name>
    <name evidence="5" type="ORF">CFP56_029261</name>
</gene>
<dbReference type="PANTHER" id="PTHR31352:SF7">
    <property type="entry name" value="BETA-AMYLASE"/>
    <property type="match status" value="1"/>
</dbReference>
<dbReference type="Gramene" id="rna-CFP56_39195">
    <property type="protein sequence ID" value="cds-POE68055.1"/>
    <property type="gene ID" value="gene-CFP56_39195"/>
</dbReference>
<evidence type="ECO:0000256" key="4">
    <source>
        <dbReference type="RuleBase" id="RU000509"/>
    </source>
</evidence>
<evidence type="ECO:0000256" key="1">
    <source>
        <dbReference type="ARBA" id="ARBA00005652"/>
    </source>
</evidence>
<keyword evidence="4" id="KW-0326">Glycosidase</keyword>
<protein>
    <recommendedName>
        <fullName evidence="4">Beta-amylase</fullName>
        <ecNumber evidence="4">3.2.1.2</ecNumber>
    </recommendedName>
</protein>
<dbReference type="AlphaFoldDB" id="A0AAW0MC01"/>
<dbReference type="Pfam" id="PF01373">
    <property type="entry name" value="Glyco_hydro_14"/>
    <property type="match status" value="1"/>
</dbReference>
<comment type="catalytic activity">
    <reaction evidence="4">
        <text>Hydrolysis of (1-&gt;4)-alpha-D-glucosidic linkages in polysaccharides so as to remove successive maltose units from the non-reducing ends of the chains.</text>
        <dbReference type="EC" id="3.2.1.2"/>
    </reaction>
</comment>
<proteinExistence type="inferred from homology"/>
<organism evidence="5 6">
    <name type="scientific">Quercus suber</name>
    <name type="common">Cork oak</name>
    <dbReference type="NCBI Taxonomy" id="58331"/>
    <lineage>
        <taxon>Eukaryota</taxon>
        <taxon>Viridiplantae</taxon>
        <taxon>Streptophyta</taxon>
        <taxon>Embryophyta</taxon>
        <taxon>Tracheophyta</taxon>
        <taxon>Spermatophyta</taxon>
        <taxon>Magnoliopsida</taxon>
        <taxon>eudicotyledons</taxon>
        <taxon>Gunneridae</taxon>
        <taxon>Pentapetalae</taxon>
        <taxon>rosids</taxon>
        <taxon>fabids</taxon>
        <taxon>Fagales</taxon>
        <taxon>Fagaceae</taxon>
        <taxon>Quercus</taxon>
    </lineage>
</organism>
<comment type="similarity">
    <text evidence="1 4">Belongs to the glycosyl hydrolase 14 family.</text>
</comment>
<keyword evidence="6" id="KW-1185">Reference proteome</keyword>
<evidence type="ECO:0000313" key="6">
    <source>
        <dbReference type="Proteomes" id="UP000237347"/>
    </source>
</evidence>
<dbReference type="Gene3D" id="3.20.20.80">
    <property type="entry name" value="Glycosidases"/>
    <property type="match status" value="1"/>
</dbReference>
<dbReference type="InterPro" id="IPR001554">
    <property type="entry name" value="Glyco_hydro_14"/>
</dbReference>
<dbReference type="EC" id="3.2.1.2" evidence="4"/>
<keyword evidence="2 4" id="KW-0119">Carbohydrate metabolism</keyword>
<dbReference type="Proteomes" id="UP000237347">
    <property type="component" value="Unassembled WGS sequence"/>
</dbReference>
<dbReference type="GO" id="GO:0016161">
    <property type="term" value="F:beta-amylase activity"/>
    <property type="evidence" value="ECO:0007669"/>
    <property type="project" value="UniProtKB-EC"/>
</dbReference>
<dbReference type="InterPro" id="IPR017853">
    <property type="entry name" value="GH"/>
</dbReference>
<evidence type="ECO:0000256" key="3">
    <source>
        <dbReference type="ARBA" id="ARBA00023326"/>
    </source>
</evidence>
<dbReference type="GO" id="GO:0000272">
    <property type="term" value="P:polysaccharide catabolic process"/>
    <property type="evidence" value="ECO:0007669"/>
    <property type="project" value="UniProtKB-KW"/>
</dbReference>
<accession>A0AAW0MC01</accession>
<keyword evidence="4" id="KW-0378">Hydrolase</keyword>
<dbReference type="EMBL" id="PKMF04000004">
    <property type="protein sequence ID" value="KAK7861024.1"/>
    <property type="molecule type" value="Genomic_DNA"/>
</dbReference>
<evidence type="ECO:0000256" key="2">
    <source>
        <dbReference type="ARBA" id="ARBA00023277"/>
    </source>
</evidence>
<dbReference type="PRINTS" id="PR00750">
    <property type="entry name" value="BETAAMYLASE"/>
</dbReference>
<comment type="caution">
    <text evidence="5">The sequence shown here is derived from an EMBL/GenBank/DDBJ whole genome shotgun (WGS) entry which is preliminary data.</text>
</comment>
<evidence type="ECO:0000313" key="5">
    <source>
        <dbReference type="EMBL" id="KAK7861024.1"/>
    </source>
</evidence>
<name>A0AAW0MC01_QUESU</name>
<sequence>MAQSFKALSVASVEGVVVEVWWGLVEREKPRVYNRQGHLDLVALVKRCGLKVRVVMAFHQCATGPGNPHWSI</sequence>
<dbReference type="PANTHER" id="PTHR31352">
    <property type="entry name" value="BETA-AMYLASE 1, CHLOROPLASTIC"/>
    <property type="match status" value="1"/>
</dbReference>
<keyword evidence="3 4" id="KW-0624">Polysaccharide degradation</keyword>
<reference evidence="5 6" key="1">
    <citation type="journal article" date="2018" name="Sci. Data">
        <title>The draft genome sequence of cork oak.</title>
        <authorList>
            <person name="Ramos A.M."/>
            <person name="Usie A."/>
            <person name="Barbosa P."/>
            <person name="Barros P.M."/>
            <person name="Capote T."/>
            <person name="Chaves I."/>
            <person name="Simoes F."/>
            <person name="Abreu I."/>
            <person name="Carrasquinho I."/>
            <person name="Faro C."/>
            <person name="Guimaraes J.B."/>
            <person name="Mendonca D."/>
            <person name="Nobrega F."/>
            <person name="Rodrigues L."/>
            <person name="Saibo N.J.M."/>
            <person name="Varela M.C."/>
            <person name="Egas C."/>
            <person name="Matos J."/>
            <person name="Miguel C.M."/>
            <person name="Oliveira M.M."/>
            <person name="Ricardo C.P."/>
            <person name="Goncalves S."/>
        </authorList>
    </citation>
    <scope>NUCLEOTIDE SEQUENCE [LARGE SCALE GENOMIC DNA]</scope>
    <source>
        <strain evidence="6">cv. HL8</strain>
    </source>
</reference>